<feature type="chain" id="PRO_5016656835" evidence="1">
    <location>
        <begin position="21"/>
        <end position="150"/>
    </location>
</feature>
<sequence>MKLRFLTACLLILSAVGLYGCDDEKSISFDKLPQTAQQFVHQYFPTQNTVRITWEKDDGRKNYEVTLDNGASIDFDESGAWTHLESQFSPLPVGFLPQALQTDLGQRYPDATVHEIDAELGGYEIEINNGKTLWYSSDGTFIREELPRFD</sequence>
<dbReference type="OrthoDB" id="710080at2"/>
<protein>
    <submittedName>
        <fullName evidence="3">Protein of uncharacterized function (DUF2874)</fullName>
    </submittedName>
</protein>
<dbReference type="Pfam" id="PF11396">
    <property type="entry name" value="PepSY_like"/>
    <property type="match status" value="1"/>
</dbReference>
<organism evidence="3 4">
    <name type="scientific">Rikenella microfusus</name>
    <dbReference type="NCBI Taxonomy" id="28139"/>
    <lineage>
        <taxon>Bacteria</taxon>
        <taxon>Pseudomonadati</taxon>
        <taxon>Bacteroidota</taxon>
        <taxon>Bacteroidia</taxon>
        <taxon>Bacteroidales</taxon>
        <taxon>Rikenellaceae</taxon>
        <taxon>Rikenella</taxon>
    </lineage>
</organism>
<dbReference type="Gene3D" id="3.40.1420.30">
    <property type="match status" value="1"/>
</dbReference>
<name>A0A379MUB5_9BACT</name>
<evidence type="ECO:0000313" key="3">
    <source>
        <dbReference type="EMBL" id="SUE34447.1"/>
    </source>
</evidence>
<evidence type="ECO:0000256" key="1">
    <source>
        <dbReference type="SAM" id="SignalP"/>
    </source>
</evidence>
<dbReference type="SUPFAM" id="SSF160574">
    <property type="entry name" value="BT0923-like"/>
    <property type="match status" value="1"/>
</dbReference>
<gene>
    <name evidence="3" type="ORF">NCTC11190_01671</name>
</gene>
<reference evidence="3 4" key="1">
    <citation type="submission" date="2018-06" db="EMBL/GenBank/DDBJ databases">
        <authorList>
            <consortium name="Pathogen Informatics"/>
            <person name="Doyle S."/>
        </authorList>
    </citation>
    <scope>NUCLEOTIDE SEQUENCE [LARGE SCALE GENOMIC DNA]</scope>
    <source>
        <strain evidence="3 4">NCTC11190</strain>
    </source>
</reference>
<dbReference type="STRING" id="880526.GCA_000427365_02148"/>
<keyword evidence="1" id="KW-0732">Signal</keyword>
<dbReference type="InterPro" id="IPR021533">
    <property type="entry name" value="PepSY-like"/>
</dbReference>
<dbReference type="PROSITE" id="PS51257">
    <property type="entry name" value="PROKAR_LIPOPROTEIN"/>
    <property type="match status" value="1"/>
</dbReference>
<keyword evidence="4" id="KW-1185">Reference proteome</keyword>
<evidence type="ECO:0000259" key="2">
    <source>
        <dbReference type="Pfam" id="PF11396"/>
    </source>
</evidence>
<feature type="domain" description="Putative beta-lactamase-inhibitor-like PepSY-like" evidence="2">
    <location>
        <begin position="61"/>
        <end position="142"/>
    </location>
</feature>
<dbReference type="Proteomes" id="UP000255233">
    <property type="component" value="Unassembled WGS sequence"/>
</dbReference>
<dbReference type="EMBL" id="UGVL01000001">
    <property type="protein sequence ID" value="SUE34447.1"/>
    <property type="molecule type" value="Genomic_DNA"/>
</dbReference>
<evidence type="ECO:0000313" key="4">
    <source>
        <dbReference type="Proteomes" id="UP000255233"/>
    </source>
</evidence>
<feature type="signal peptide" evidence="1">
    <location>
        <begin position="1"/>
        <end position="20"/>
    </location>
</feature>
<accession>A0A379MUB5</accession>
<proteinExistence type="predicted"/>
<dbReference type="RefSeq" id="WP_037291923.1">
    <property type="nucleotide sequence ID" value="NZ_UGVL01000001.1"/>
</dbReference>
<dbReference type="AlphaFoldDB" id="A0A379MUB5"/>